<dbReference type="Proteomes" id="UP000188354">
    <property type="component" value="Unassembled WGS sequence"/>
</dbReference>
<protein>
    <submittedName>
        <fullName evidence="1">Uncharacterized protein</fullName>
    </submittedName>
</protein>
<dbReference type="AlphaFoldDB" id="A0A394DB06"/>
<gene>
    <name evidence="1" type="ORF">TanjilG_08828</name>
</gene>
<organism evidence="1 2">
    <name type="scientific">Lupinus angustifolius</name>
    <name type="common">Narrow-leaved blue lupine</name>
    <dbReference type="NCBI Taxonomy" id="3871"/>
    <lineage>
        <taxon>Eukaryota</taxon>
        <taxon>Viridiplantae</taxon>
        <taxon>Streptophyta</taxon>
        <taxon>Embryophyta</taxon>
        <taxon>Tracheophyta</taxon>
        <taxon>Spermatophyta</taxon>
        <taxon>Magnoliopsida</taxon>
        <taxon>eudicotyledons</taxon>
        <taxon>Gunneridae</taxon>
        <taxon>Pentapetalae</taxon>
        <taxon>rosids</taxon>
        <taxon>fabids</taxon>
        <taxon>Fabales</taxon>
        <taxon>Fabaceae</taxon>
        <taxon>Papilionoideae</taxon>
        <taxon>50 kb inversion clade</taxon>
        <taxon>genistoids sensu lato</taxon>
        <taxon>core genistoids</taxon>
        <taxon>Genisteae</taxon>
        <taxon>Lupinus</taxon>
    </lineage>
</organism>
<comment type="caution">
    <text evidence="1">The sequence shown here is derived from an EMBL/GenBank/DDBJ whole genome shotgun (WGS) entry which is preliminary data.</text>
</comment>
<proteinExistence type="predicted"/>
<sequence length="90" mass="10114">MLGEKGSDIATERFFKKVLCRDKRLPSVDDYDGEGDDNRVVQLKRRVRCESVIVVVPLSAPDWNTSIGFPSLSMSPTFESYASTTSFNLH</sequence>
<dbReference type="Gramene" id="OIW20324">
    <property type="protein sequence ID" value="OIW20324"/>
    <property type="gene ID" value="TanjilG_08828"/>
</dbReference>
<keyword evidence="2" id="KW-1185">Reference proteome</keyword>
<evidence type="ECO:0000313" key="1">
    <source>
        <dbReference type="EMBL" id="OIW20324.1"/>
    </source>
</evidence>
<reference evidence="1 2" key="1">
    <citation type="journal article" date="2017" name="Plant Biotechnol. J.">
        <title>A comprehensive draft genome sequence for lupin (Lupinus angustifolius), an emerging health food: insights into plant-microbe interactions and legume evolution.</title>
        <authorList>
            <person name="Hane J.K."/>
            <person name="Ming Y."/>
            <person name="Kamphuis L.G."/>
            <person name="Nelson M.N."/>
            <person name="Garg G."/>
            <person name="Atkins C.A."/>
            <person name="Bayer P.E."/>
            <person name="Bravo A."/>
            <person name="Bringans S."/>
            <person name="Cannon S."/>
            <person name="Edwards D."/>
            <person name="Foley R."/>
            <person name="Gao L.L."/>
            <person name="Harrison M.J."/>
            <person name="Huang W."/>
            <person name="Hurgobin B."/>
            <person name="Li S."/>
            <person name="Liu C.W."/>
            <person name="McGrath A."/>
            <person name="Morahan G."/>
            <person name="Murray J."/>
            <person name="Weller J."/>
            <person name="Jian J."/>
            <person name="Singh K.B."/>
        </authorList>
    </citation>
    <scope>NUCLEOTIDE SEQUENCE [LARGE SCALE GENOMIC DNA]</scope>
    <source>
        <strain evidence="2">cv. Tanjil</strain>
        <tissue evidence="1">Whole plant</tissue>
    </source>
</reference>
<dbReference type="EMBL" id="MLAU01007902">
    <property type="protein sequence ID" value="OIW20324.1"/>
    <property type="molecule type" value="Genomic_DNA"/>
</dbReference>
<name>A0A394DB06_LUPAN</name>
<evidence type="ECO:0000313" key="2">
    <source>
        <dbReference type="Proteomes" id="UP000188354"/>
    </source>
</evidence>
<accession>A0A394DB06</accession>